<dbReference type="CDD" id="cd17321">
    <property type="entry name" value="MFS_MMR_MDR_like"/>
    <property type="match status" value="1"/>
</dbReference>
<feature type="transmembrane region" description="Helical" evidence="9">
    <location>
        <begin position="223"/>
        <end position="246"/>
    </location>
</feature>
<evidence type="ECO:0000313" key="12">
    <source>
        <dbReference type="Proteomes" id="UP000301309"/>
    </source>
</evidence>
<dbReference type="InterPro" id="IPR011701">
    <property type="entry name" value="MFS"/>
</dbReference>
<evidence type="ECO:0000259" key="10">
    <source>
        <dbReference type="PROSITE" id="PS50850"/>
    </source>
</evidence>
<feature type="transmembrane region" description="Helical" evidence="9">
    <location>
        <begin position="47"/>
        <end position="65"/>
    </location>
</feature>
<keyword evidence="3" id="KW-1003">Cell membrane</keyword>
<feature type="transmembrane region" description="Helical" evidence="9">
    <location>
        <begin position="164"/>
        <end position="183"/>
    </location>
</feature>
<feature type="transmembrane region" description="Helical" evidence="9">
    <location>
        <begin position="12"/>
        <end position="35"/>
    </location>
</feature>
<dbReference type="GO" id="GO:0022857">
    <property type="term" value="F:transmembrane transporter activity"/>
    <property type="evidence" value="ECO:0007669"/>
    <property type="project" value="InterPro"/>
</dbReference>
<feature type="transmembrane region" description="Helical" evidence="9">
    <location>
        <begin position="331"/>
        <end position="348"/>
    </location>
</feature>
<reference evidence="11 12" key="1">
    <citation type="journal article" date="2020" name="Int. J. Syst. Evol. Microbiol.">
        <title>Reclassification of Streptomyces castelarensis and Streptomyces sporoclivatus as later heterotypic synonyms of Streptomyces antimycoticus.</title>
        <authorList>
            <person name="Komaki H."/>
            <person name="Tamura T."/>
        </authorList>
    </citation>
    <scope>NUCLEOTIDE SEQUENCE [LARGE SCALE GENOMIC DNA]</scope>
    <source>
        <strain evidence="11 12">NBRC 13459</strain>
    </source>
</reference>
<dbReference type="Gene3D" id="1.20.1250.20">
    <property type="entry name" value="MFS general substrate transporter like domains"/>
    <property type="match status" value="1"/>
</dbReference>
<feature type="transmembrane region" description="Helical" evidence="9">
    <location>
        <begin position="77"/>
        <end position="96"/>
    </location>
</feature>
<keyword evidence="2" id="KW-0813">Transport</keyword>
<sequence>MDLERVNKGKVLLAVALAQFLVMLVMSIVNVALPAIQTGLDFEPDQLQWVVNSYALTFGGLLLLGGRAADVFGQRRLLVGGTVLFAVASLVGGLAQNDVQLLAARVVQGAGAAAMAPAALALLTTTHRDGAERTKAFGVYAGVSAVGGTFGVLLGGLLTEYLGWRWIMLVNVPMALVVIWLAMRHVPAGIVGARRRLDVLGGILATLGVSLLVFGVVRTTDYAWTSGTTLTTLAGALLLIVAFVAVEGRAKSDPLLRLGLLAKRSVGGANIFMLFLCAGQFAAFYFIALYLQQVLDMKPAVAGTAFLPFCFGVIAGTVVSTRLVSRLGAKALLVPGGLIGAAGFGWFATLEASGAFAVDVLGPSLVAGFGIGVCFVPLTGAATGGLPPHEAGMASALLNSSRQIGGAIGLAAVVTLQTQRTNSRLAEGDSVKEAMTSGFSLGLAISGGILVVAALTAVFILPTGDRSASSEPAGGAVVRGTGPGEDGSSASVEATEVRG</sequence>
<comment type="caution">
    <text evidence="11">The sequence shown here is derived from an EMBL/GenBank/DDBJ whole genome shotgun (WGS) entry which is preliminary data.</text>
</comment>
<feature type="transmembrane region" description="Helical" evidence="9">
    <location>
        <begin position="360"/>
        <end position="382"/>
    </location>
</feature>
<organism evidence="11 12">
    <name type="scientific">Streptomyces violaceusniger</name>
    <dbReference type="NCBI Taxonomy" id="68280"/>
    <lineage>
        <taxon>Bacteria</taxon>
        <taxon>Bacillati</taxon>
        <taxon>Actinomycetota</taxon>
        <taxon>Actinomycetes</taxon>
        <taxon>Kitasatosporales</taxon>
        <taxon>Streptomycetaceae</taxon>
        <taxon>Streptomyces</taxon>
        <taxon>Streptomyces violaceusniger group</taxon>
    </lineage>
</organism>
<dbReference type="AlphaFoldDB" id="A0A4D4KKJ7"/>
<feature type="transmembrane region" description="Helical" evidence="9">
    <location>
        <begin position="300"/>
        <end position="319"/>
    </location>
</feature>
<dbReference type="InterPro" id="IPR020846">
    <property type="entry name" value="MFS_dom"/>
</dbReference>
<dbReference type="GO" id="GO:0046677">
    <property type="term" value="P:response to antibiotic"/>
    <property type="evidence" value="ECO:0007669"/>
    <property type="project" value="UniProtKB-KW"/>
</dbReference>
<feature type="domain" description="Major facilitator superfamily (MFS) profile" evidence="10">
    <location>
        <begin position="11"/>
        <end position="465"/>
    </location>
</feature>
<dbReference type="InterPro" id="IPR004638">
    <property type="entry name" value="EmrB-like"/>
</dbReference>
<feature type="transmembrane region" description="Helical" evidence="9">
    <location>
        <begin position="102"/>
        <end position="125"/>
    </location>
</feature>
<dbReference type="PANTHER" id="PTHR42718">
    <property type="entry name" value="MAJOR FACILITATOR SUPERFAMILY MULTIDRUG TRANSPORTER MFSC"/>
    <property type="match status" value="1"/>
</dbReference>
<dbReference type="Pfam" id="PF07690">
    <property type="entry name" value="MFS_1"/>
    <property type="match status" value="1"/>
</dbReference>
<keyword evidence="5 9" id="KW-1133">Transmembrane helix</keyword>
<evidence type="ECO:0000313" key="11">
    <source>
        <dbReference type="EMBL" id="GDY49671.1"/>
    </source>
</evidence>
<dbReference type="Proteomes" id="UP000301309">
    <property type="component" value="Unassembled WGS sequence"/>
</dbReference>
<evidence type="ECO:0000256" key="8">
    <source>
        <dbReference type="SAM" id="MobiDB-lite"/>
    </source>
</evidence>
<evidence type="ECO:0000256" key="6">
    <source>
        <dbReference type="ARBA" id="ARBA00023136"/>
    </source>
</evidence>
<comment type="subcellular location">
    <subcellularLocation>
        <location evidence="1">Cell membrane</location>
        <topology evidence="1">Multi-pass membrane protein</topology>
    </subcellularLocation>
</comment>
<dbReference type="PROSITE" id="PS50850">
    <property type="entry name" value="MFS"/>
    <property type="match status" value="1"/>
</dbReference>
<name>A0A4D4KKJ7_STRVO</name>
<evidence type="ECO:0000256" key="9">
    <source>
        <dbReference type="SAM" id="Phobius"/>
    </source>
</evidence>
<feature type="transmembrane region" description="Helical" evidence="9">
    <location>
        <begin position="195"/>
        <end position="217"/>
    </location>
</feature>
<dbReference type="EMBL" id="BJHW01000001">
    <property type="protein sequence ID" value="GDY49671.1"/>
    <property type="molecule type" value="Genomic_DNA"/>
</dbReference>
<feature type="transmembrane region" description="Helical" evidence="9">
    <location>
        <begin position="439"/>
        <end position="461"/>
    </location>
</feature>
<dbReference type="SUPFAM" id="SSF103473">
    <property type="entry name" value="MFS general substrate transporter"/>
    <property type="match status" value="1"/>
</dbReference>
<keyword evidence="12" id="KW-1185">Reference proteome</keyword>
<evidence type="ECO:0000256" key="4">
    <source>
        <dbReference type="ARBA" id="ARBA00022692"/>
    </source>
</evidence>
<dbReference type="InterPro" id="IPR036259">
    <property type="entry name" value="MFS_trans_sf"/>
</dbReference>
<dbReference type="NCBIfam" id="TIGR00711">
    <property type="entry name" value="efflux_EmrB"/>
    <property type="match status" value="1"/>
</dbReference>
<feature type="transmembrane region" description="Helical" evidence="9">
    <location>
        <begin position="137"/>
        <end position="158"/>
    </location>
</feature>
<dbReference type="PRINTS" id="PR01036">
    <property type="entry name" value="TCRTETB"/>
</dbReference>
<accession>A0A4D4KKJ7</accession>
<keyword evidence="7" id="KW-0046">Antibiotic resistance</keyword>
<feature type="transmembrane region" description="Helical" evidence="9">
    <location>
        <begin position="267"/>
        <end position="288"/>
    </location>
</feature>
<evidence type="ECO:0000256" key="5">
    <source>
        <dbReference type="ARBA" id="ARBA00022989"/>
    </source>
</evidence>
<dbReference type="GO" id="GO:0005886">
    <property type="term" value="C:plasma membrane"/>
    <property type="evidence" value="ECO:0007669"/>
    <property type="project" value="UniProtKB-SubCell"/>
</dbReference>
<gene>
    <name evidence="11" type="ORF">SVIO_002940</name>
</gene>
<proteinExistence type="predicted"/>
<dbReference type="Gene3D" id="1.20.1720.10">
    <property type="entry name" value="Multidrug resistance protein D"/>
    <property type="match status" value="1"/>
</dbReference>
<evidence type="ECO:0000256" key="2">
    <source>
        <dbReference type="ARBA" id="ARBA00022448"/>
    </source>
</evidence>
<evidence type="ECO:0000256" key="7">
    <source>
        <dbReference type="ARBA" id="ARBA00023251"/>
    </source>
</evidence>
<evidence type="ECO:0000256" key="3">
    <source>
        <dbReference type="ARBA" id="ARBA00022475"/>
    </source>
</evidence>
<dbReference type="PANTHER" id="PTHR42718:SF46">
    <property type="entry name" value="BLR6921 PROTEIN"/>
    <property type="match status" value="1"/>
</dbReference>
<keyword evidence="6 9" id="KW-0472">Membrane</keyword>
<protein>
    <submittedName>
        <fullName evidence="11">MFS transporter</fullName>
    </submittedName>
</protein>
<evidence type="ECO:0000256" key="1">
    <source>
        <dbReference type="ARBA" id="ARBA00004651"/>
    </source>
</evidence>
<feature type="region of interest" description="Disordered" evidence="8">
    <location>
        <begin position="465"/>
        <end position="499"/>
    </location>
</feature>
<keyword evidence="4 9" id="KW-0812">Transmembrane</keyword>